<reference evidence="2 3" key="1">
    <citation type="submission" date="2017-03" db="EMBL/GenBank/DDBJ databases">
        <title>The whole genome sequencing and assembly of Lysinibacillus sphaericus DSM 28T strain.</title>
        <authorList>
            <person name="Lee Y.-J."/>
            <person name="Yi H."/>
            <person name="Bahn Y.-S."/>
            <person name="Kim J.F."/>
            <person name="Lee D.-W."/>
        </authorList>
    </citation>
    <scope>NUCLEOTIDE SEQUENCE [LARGE SCALE GENOMIC DNA]</scope>
    <source>
        <strain evidence="2 3">DSM 28</strain>
    </source>
</reference>
<accession>A0A2S0JWY5</accession>
<evidence type="ECO:0000313" key="2">
    <source>
        <dbReference type="EMBL" id="AVK95650.1"/>
    </source>
</evidence>
<evidence type="ECO:0000313" key="3">
    <source>
        <dbReference type="Proteomes" id="UP000238825"/>
    </source>
</evidence>
<organism evidence="2 3">
    <name type="scientific">Lysinibacillus sphaericus</name>
    <name type="common">Bacillus sphaericus</name>
    <dbReference type="NCBI Taxonomy" id="1421"/>
    <lineage>
        <taxon>Bacteria</taxon>
        <taxon>Bacillati</taxon>
        <taxon>Bacillota</taxon>
        <taxon>Bacilli</taxon>
        <taxon>Bacillales</taxon>
        <taxon>Bacillaceae</taxon>
        <taxon>Lysinibacillus</taxon>
    </lineage>
</organism>
<protein>
    <recommendedName>
        <fullName evidence="1">KAP NTPase domain-containing protein</fullName>
    </recommendedName>
</protein>
<dbReference type="SUPFAM" id="SSF52540">
    <property type="entry name" value="P-loop containing nucleoside triphosphate hydrolases"/>
    <property type="match status" value="1"/>
</dbReference>
<name>A0A2S0JWY5_LYSSH</name>
<dbReference type="AlphaFoldDB" id="A0A2S0JWY5"/>
<dbReference type="EMBL" id="CP019980">
    <property type="protein sequence ID" value="AVK95650.1"/>
    <property type="molecule type" value="Genomic_DNA"/>
</dbReference>
<evidence type="ECO:0000259" key="1">
    <source>
        <dbReference type="Pfam" id="PF07693"/>
    </source>
</evidence>
<dbReference type="InterPro" id="IPR011646">
    <property type="entry name" value="KAP_P-loop"/>
</dbReference>
<dbReference type="Gene3D" id="3.40.50.300">
    <property type="entry name" value="P-loop containing nucleotide triphosphate hydrolases"/>
    <property type="match status" value="1"/>
</dbReference>
<gene>
    <name evidence="2" type="ORF">LS41612_04865</name>
</gene>
<proteinExistence type="predicted"/>
<dbReference type="PANTHER" id="PTHR22674:SF6">
    <property type="entry name" value="NTPASE KAP FAMILY P-LOOP DOMAIN-CONTAINING PROTEIN 1"/>
    <property type="match status" value="1"/>
</dbReference>
<dbReference type="InterPro" id="IPR052754">
    <property type="entry name" value="NTPase_KAP_P-loop"/>
</dbReference>
<sequence>MELGLMETKLKNIGIHDLPIFDDSLDLFEVMPYIEALSDFIRQSATPITIALQGGWGTGKTSFMNLINRQLEPVKRLGEETGSIVNTESPVVTVNFNTWQYTQFNLEQNLGISFLSYIINKLTEDLKGDENNFVSEASKAIKGLAKFGVNVVLAQAGMQPVSDEESKNDEVMDPAQAIETLRESLGEIVKKIAKKYAVNGEDARLVVFIDDLDRLKPSIAVSLLEVIKLFLDIEGCIFVLAVDNRVIEEGIAEVKQTSIAKTKSFLDKMIQVPFKIPVEIYNYKRFLTDNLGVLSENDELSNELQNLIQFSVGSNPRAMKRLINNFYLNNKVNMIIDNQTITSQNDQCILIAIICMQLACQPLYITMRYSDSKLELLNKVVEEGLFVDFLREEFIELESLNLFEEDTENSMDSYDRFLDYLRTILLLTVNKDRNGVLEEADLSVYNKILKRSDMTNVSQSQVKMNNDEDLGEIVNVKLLDFINNIKKYQLEKKQTLVYKNSHNDGIYNMKEGFQVIVNDAVKGKEHIEKLKSVDGLKNSNIARTMYFRLLPESEWSDAEKKYKTLEFGNQEIGTVKLGHSFGNAESARQLYRVLNYLNSDIVNDIYLRARPVE</sequence>
<dbReference type="Pfam" id="PF07693">
    <property type="entry name" value="KAP_NTPase"/>
    <property type="match status" value="1"/>
</dbReference>
<dbReference type="PANTHER" id="PTHR22674">
    <property type="entry name" value="NTPASE, KAP FAMILY P-LOOP DOMAIN-CONTAINING 1"/>
    <property type="match status" value="1"/>
</dbReference>
<dbReference type="InterPro" id="IPR027417">
    <property type="entry name" value="P-loop_NTPase"/>
</dbReference>
<dbReference type="Proteomes" id="UP000238825">
    <property type="component" value="Chromosome"/>
</dbReference>
<feature type="domain" description="KAP NTPase" evidence="1">
    <location>
        <begin position="32"/>
        <end position="328"/>
    </location>
</feature>